<comment type="subcellular location">
    <subcellularLocation>
        <location evidence="1">Membrane</location>
        <topology evidence="1">Multi-pass membrane protein</topology>
    </subcellularLocation>
</comment>
<evidence type="ECO:0000256" key="3">
    <source>
        <dbReference type="ARBA" id="ARBA00022989"/>
    </source>
</evidence>
<evidence type="ECO:0000256" key="2">
    <source>
        <dbReference type="ARBA" id="ARBA00022692"/>
    </source>
</evidence>
<name>A0A3B0W952_9ZZZZ</name>
<feature type="transmembrane region" description="Helical" evidence="5">
    <location>
        <begin position="322"/>
        <end position="342"/>
    </location>
</feature>
<dbReference type="InterPro" id="IPR007016">
    <property type="entry name" value="O-antigen_ligase-rel_domated"/>
</dbReference>
<dbReference type="PANTHER" id="PTHR37422">
    <property type="entry name" value="TEICHURONIC ACID BIOSYNTHESIS PROTEIN TUAE"/>
    <property type="match status" value="1"/>
</dbReference>
<dbReference type="GO" id="GO:0016020">
    <property type="term" value="C:membrane"/>
    <property type="evidence" value="ECO:0007669"/>
    <property type="project" value="UniProtKB-SubCell"/>
</dbReference>
<dbReference type="InterPro" id="IPR051533">
    <property type="entry name" value="WaaL-like"/>
</dbReference>
<feature type="transmembrane region" description="Helical" evidence="5">
    <location>
        <begin position="153"/>
        <end position="171"/>
    </location>
</feature>
<feature type="transmembrane region" description="Helical" evidence="5">
    <location>
        <begin position="178"/>
        <end position="196"/>
    </location>
</feature>
<evidence type="ECO:0000313" key="7">
    <source>
        <dbReference type="EMBL" id="VAW40214.1"/>
    </source>
</evidence>
<organism evidence="7">
    <name type="scientific">hydrothermal vent metagenome</name>
    <dbReference type="NCBI Taxonomy" id="652676"/>
    <lineage>
        <taxon>unclassified sequences</taxon>
        <taxon>metagenomes</taxon>
        <taxon>ecological metagenomes</taxon>
    </lineage>
</organism>
<keyword evidence="2 5" id="KW-0812">Transmembrane</keyword>
<evidence type="ECO:0000259" key="6">
    <source>
        <dbReference type="Pfam" id="PF04932"/>
    </source>
</evidence>
<feature type="domain" description="O-antigen ligase-related" evidence="6">
    <location>
        <begin position="186"/>
        <end position="337"/>
    </location>
</feature>
<evidence type="ECO:0000256" key="5">
    <source>
        <dbReference type="SAM" id="Phobius"/>
    </source>
</evidence>
<dbReference type="AlphaFoldDB" id="A0A3B0W952"/>
<dbReference type="PANTHER" id="PTHR37422:SF13">
    <property type="entry name" value="LIPOPOLYSACCHARIDE BIOSYNTHESIS PROTEIN PA4999-RELATED"/>
    <property type="match status" value="1"/>
</dbReference>
<proteinExistence type="predicted"/>
<sequence length="448" mass="50690">MPAPVNRQKIGQINSWLLALLAFSLPLSTSAISVLSLLVLACWFVEGRYRDKLREVIANPVCMAVLFYLALYVVGLLWSENKAAGLTMIGRQWKLLLLPVFMTAGRREDRRLYVGSFLAGMTVAMLITYLVWFGLLHYADVSPEHLTKGTFHVVYNPMLAFAIYLLLHEFIWGVTRGWRRWFVLGLAALMVFDMFITKGRAGQMAFFVLLGLLLFQILRKNIVLACLLTIFVLPATFTAGYLFSPTFHGRVQQARSDIARFHVDPKTSVGLRLLYWKNSWEMIKSAPWLGVGTGDFQDAYAKLNKKLSPQVGVTDNPHNQYVLVQCQLGLLGLAALLGIFLLQFRQAFTLRDGWERIRVAFPLFFLTIMLTESYLIVYETGFLFSLVSAVLYRLPGKPPPAPHLHAVAPARIEGLPESPFGRLPANGSDYVNLWHLWRLTGWMQVSTL</sequence>
<evidence type="ECO:0000256" key="4">
    <source>
        <dbReference type="ARBA" id="ARBA00023136"/>
    </source>
</evidence>
<keyword evidence="3 5" id="KW-1133">Transmembrane helix</keyword>
<dbReference type="Pfam" id="PF04932">
    <property type="entry name" value="Wzy_C"/>
    <property type="match status" value="1"/>
</dbReference>
<dbReference type="EMBL" id="UOEY01000098">
    <property type="protein sequence ID" value="VAW40214.1"/>
    <property type="molecule type" value="Genomic_DNA"/>
</dbReference>
<reference evidence="7" key="1">
    <citation type="submission" date="2018-06" db="EMBL/GenBank/DDBJ databases">
        <authorList>
            <person name="Zhirakovskaya E."/>
        </authorList>
    </citation>
    <scope>NUCLEOTIDE SEQUENCE</scope>
</reference>
<keyword evidence="4 5" id="KW-0472">Membrane</keyword>
<feature type="transmembrane region" description="Helical" evidence="5">
    <location>
        <begin position="223"/>
        <end position="243"/>
    </location>
</feature>
<evidence type="ECO:0000256" key="1">
    <source>
        <dbReference type="ARBA" id="ARBA00004141"/>
    </source>
</evidence>
<feature type="transmembrane region" description="Helical" evidence="5">
    <location>
        <begin position="16"/>
        <end position="45"/>
    </location>
</feature>
<feature type="transmembrane region" description="Helical" evidence="5">
    <location>
        <begin position="202"/>
        <end position="218"/>
    </location>
</feature>
<gene>
    <name evidence="7" type="ORF">MNBD_DELTA04-1646</name>
</gene>
<protein>
    <recommendedName>
        <fullName evidence="6">O-antigen ligase-related domain-containing protein</fullName>
    </recommendedName>
</protein>
<accession>A0A3B0W952</accession>
<feature type="transmembrane region" description="Helical" evidence="5">
    <location>
        <begin position="57"/>
        <end position="78"/>
    </location>
</feature>
<feature type="transmembrane region" description="Helical" evidence="5">
    <location>
        <begin position="112"/>
        <end position="133"/>
    </location>
</feature>
<feature type="transmembrane region" description="Helical" evidence="5">
    <location>
        <begin position="363"/>
        <end position="392"/>
    </location>
</feature>